<protein>
    <submittedName>
        <fullName evidence="1">Uncharacterized protein</fullName>
    </submittedName>
</protein>
<dbReference type="RefSeq" id="WP_220756903.1">
    <property type="nucleotide sequence ID" value="NZ_BPEU01000013.1"/>
</dbReference>
<reference evidence="1 2" key="1">
    <citation type="submission" date="2021-05" db="EMBL/GenBank/DDBJ databases">
        <title>Molecular characterization for Shewanella algae harboring chromosomal blaOXA-55-like strains isolated from clinical and environment sample.</title>
        <authorList>
            <person name="Ohama Y."/>
            <person name="Aoki K."/>
            <person name="Harada S."/>
            <person name="Moriya K."/>
            <person name="Ishii Y."/>
            <person name="Tateda K."/>
        </authorList>
    </citation>
    <scope>NUCLEOTIDE SEQUENCE [LARGE SCALE GENOMIC DNA]</scope>
    <source>
        <strain evidence="1 2">MBTL60-118</strain>
    </source>
</reference>
<dbReference type="EMBL" id="BPEU01000013">
    <property type="protein sequence ID" value="GIU40970.1"/>
    <property type="molecule type" value="Genomic_DNA"/>
</dbReference>
<sequence>MTQPIVSHLYVLKKPQRNDIVRLMLVNHGETGYSIQRTILSNSKTQHYKNKKLLASLFFAKNELERLIFDYEEKGFELRNEITMNVELDSVNCSFSATSTPAPAEAGIPVKSSDIPLQIDLGFNHLKISDLRYNTELKNDALTHFCTSLRKSIAFLPFTMFAVLSGNVVKVFCVKYNTIPVPGKEYQYLCKLAQKAPNSFTLCDASQLSPDYIDADIQAVFSLTGGVCSIVYHFKRNWQKMTLYAQKSPCSGQIMLYAMKDGQYHLVYQLESSLLNNNQNAEFMMKKDDNANHFCDAHFLQRLSYNDSVTEI</sequence>
<comment type="caution">
    <text evidence="1">The sequence shown here is derived from an EMBL/GenBank/DDBJ whole genome shotgun (WGS) entry which is preliminary data.</text>
</comment>
<evidence type="ECO:0000313" key="2">
    <source>
        <dbReference type="Proteomes" id="UP000773469"/>
    </source>
</evidence>
<name>A0ABQ4P0F3_SHECO</name>
<gene>
    <name evidence="1" type="ORF">TUM3794_20210</name>
</gene>
<organism evidence="1 2">
    <name type="scientific">Shewanella colwelliana</name>
    <name type="common">Alteromonas colwelliana</name>
    <dbReference type="NCBI Taxonomy" id="23"/>
    <lineage>
        <taxon>Bacteria</taxon>
        <taxon>Pseudomonadati</taxon>
        <taxon>Pseudomonadota</taxon>
        <taxon>Gammaproteobacteria</taxon>
        <taxon>Alteromonadales</taxon>
        <taxon>Shewanellaceae</taxon>
        <taxon>Shewanella</taxon>
    </lineage>
</organism>
<dbReference type="Proteomes" id="UP000773469">
    <property type="component" value="Unassembled WGS sequence"/>
</dbReference>
<proteinExistence type="predicted"/>
<keyword evidence="2" id="KW-1185">Reference proteome</keyword>
<evidence type="ECO:0000313" key="1">
    <source>
        <dbReference type="EMBL" id="GIU40970.1"/>
    </source>
</evidence>
<accession>A0ABQ4P0F3</accession>